<organism evidence="2 3">
    <name type="scientific">Rhodococcus wratislaviensis</name>
    <name type="common">Tsukamurella wratislaviensis</name>
    <dbReference type="NCBI Taxonomy" id="44752"/>
    <lineage>
        <taxon>Bacteria</taxon>
        <taxon>Bacillati</taxon>
        <taxon>Actinomycetota</taxon>
        <taxon>Actinomycetes</taxon>
        <taxon>Mycobacteriales</taxon>
        <taxon>Nocardiaceae</taxon>
        <taxon>Rhodococcus</taxon>
    </lineage>
</organism>
<gene>
    <name evidence="2" type="ORF">NCTC13229_05594</name>
</gene>
<comment type="caution">
    <text evidence="2">The sequence shown here is derived from an EMBL/GenBank/DDBJ whole genome shotgun (WGS) entry which is preliminary data.</text>
</comment>
<evidence type="ECO:0000313" key="3">
    <source>
        <dbReference type="Proteomes" id="UP000251211"/>
    </source>
</evidence>
<dbReference type="Proteomes" id="UP000251211">
    <property type="component" value="Unassembled WGS sequence"/>
</dbReference>
<protein>
    <recommendedName>
        <fullName evidence="4">Phage protein</fullName>
    </recommendedName>
</protein>
<sequence>MKHDRTGERVDDAPAPKVPHHPDCRSGWLGEDLDGRPVPCLQCRPHLARTADINDCSKR</sequence>
<evidence type="ECO:0000256" key="1">
    <source>
        <dbReference type="SAM" id="MobiDB-lite"/>
    </source>
</evidence>
<feature type="region of interest" description="Disordered" evidence="1">
    <location>
        <begin position="1"/>
        <end position="23"/>
    </location>
</feature>
<dbReference type="EMBL" id="UAUI01000024">
    <property type="protein sequence ID" value="SPZ42079.1"/>
    <property type="molecule type" value="Genomic_DNA"/>
</dbReference>
<evidence type="ECO:0000313" key="2">
    <source>
        <dbReference type="EMBL" id="SPZ42079.1"/>
    </source>
</evidence>
<dbReference type="AlphaFoldDB" id="A0AB38FKM3"/>
<proteinExistence type="predicted"/>
<name>A0AB38FKM3_RHOWR</name>
<dbReference type="RefSeq" id="WP_112301627.1">
    <property type="nucleotide sequence ID" value="NZ_QTTP01000001.1"/>
</dbReference>
<reference evidence="2 3" key="1">
    <citation type="submission" date="2018-06" db="EMBL/GenBank/DDBJ databases">
        <authorList>
            <consortium name="Pathogen Informatics"/>
            <person name="Doyle S."/>
        </authorList>
    </citation>
    <scope>NUCLEOTIDE SEQUENCE [LARGE SCALE GENOMIC DNA]</scope>
    <source>
        <strain evidence="2 3">NCTC13229</strain>
    </source>
</reference>
<evidence type="ECO:0008006" key="4">
    <source>
        <dbReference type="Google" id="ProtNLM"/>
    </source>
</evidence>
<accession>A0AB38FKM3</accession>